<keyword evidence="6" id="KW-0472">Membrane</keyword>
<reference evidence="11 12" key="1">
    <citation type="journal article" date="2015" name="Nature">
        <title>rRNA introns, odd ribosomes, and small enigmatic genomes across a large radiation of phyla.</title>
        <authorList>
            <person name="Brown C.T."/>
            <person name="Hug L.A."/>
            <person name="Thomas B.C."/>
            <person name="Sharon I."/>
            <person name="Castelle C.J."/>
            <person name="Singh A."/>
            <person name="Wilkins M.J."/>
            <person name="Williams K.H."/>
            <person name="Banfield J.F."/>
        </authorList>
    </citation>
    <scope>NUCLEOTIDE SEQUENCE [LARGE SCALE GENOMIC DNA]</scope>
</reference>
<dbReference type="InterPro" id="IPR030388">
    <property type="entry name" value="G_ERA_dom"/>
</dbReference>
<feature type="region of interest" description="G2" evidence="7">
    <location>
        <begin position="45"/>
        <end position="49"/>
    </location>
</feature>
<dbReference type="InterPro" id="IPR027417">
    <property type="entry name" value="P-loop_NTPase"/>
</dbReference>
<dbReference type="NCBIfam" id="TIGR00436">
    <property type="entry name" value="era"/>
    <property type="match status" value="1"/>
</dbReference>
<dbReference type="EMBL" id="LCFP01000012">
    <property type="protein sequence ID" value="KKS96124.1"/>
    <property type="molecule type" value="Genomic_DNA"/>
</dbReference>
<comment type="caution">
    <text evidence="11">The sequence shown here is derived from an EMBL/GenBank/DDBJ whole genome shotgun (WGS) entry which is preliminary data.</text>
</comment>
<feature type="binding site" evidence="6">
    <location>
        <begin position="66"/>
        <end position="70"/>
    </location>
    <ligand>
        <name>GTP</name>
        <dbReference type="ChEBI" id="CHEBI:37565"/>
    </ligand>
</feature>
<dbReference type="AlphaFoldDB" id="A0A0G1DEU0"/>
<evidence type="ECO:0000256" key="6">
    <source>
        <dbReference type="HAMAP-Rule" id="MF_00367"/>
    </source>
</evidence>
<dbReference type="GO" id="GO:0043024">
    <property type="term" value="F:ribosomal small subunit binding"/>
    <property type="evidence" value="ECO:0007669"/>
    <property type="project" value="TreeGrafter"/>
</dbReference>
<dbReference type="NCBIfam" id="NF000908">
    <property type="entry name" value="PRK00089.1"/>
    <property type="match status" value="1"/>
</dbReference>
<dbReference type="InterPro" id="IPR005225">
    <property type="entry name" value="Small_GTP-bd"/>
</dbReference>
<evidence type="ECO:0000256" key="8">
    <source>
        <dbReference type="RuleBase" id="RU003761"/>
    </source>
</evidence>
<comment type="similarity">
    <text evidence="1 6 7 8">Belongs to the TRAFAC class TrmE-Era-EngA-EngB-Septin-like GTPase superfamily. Era GTPase family.</text>
</comment>
<evidence type="ECO:0000256" key="5">
    <source>
        <dbReference type="ARBA" id="ARBA00023134"/>
    </source>
</evidence>
<dbReference type="InterPro" id="IPR006073">
    <property type="entry name" value="GTP-bd"/>
</dbReference>
<organism evidence="11 12">
    <name type="scientific">Candidatus Gottesmanbacteria bacterium GW2011_GWA2_43_14</name>
    <dbReference type="NCBI Taxonomy" id="1618443"/>
    <lineage>
        <taxon>Bacteria</taxon>
        <taxon>Candidatus Gottesmaniibacteriota</taxon>
    </lineage>
</organism>
<comment type="subcellular location">
    <subcellularLocation>
        <location evidence="6">Cytoplasm</location>
    </subcellularLocation>
    <subcellularLocation>
        <location evidence="6">Cell membrane</location>
        <topology evidence="6">Peripheral membrane protein</topology>
    </subcellularLocation>
</comment>
<dbReference type="InterPro" id="IPR015946">
    <property type="entry name" value="KH_dom-like_a/b"/>
</dbReference>
<evidence type="ECO:0000256" key="2">
    <source>
        <dbReference type="ARBA" id="ARBA00020484"/>
    </source>
</evidence>
<keyword evidence="3 6" id="KW-0547">Nucleotide-binding</keyword>
<keyword evidence="5 6" id="KW-0342">GTP-binding</keyword>
<dbReference type="PANTHER" id="PTHR42698:SF1">
    <property type="entry name" value="GTPASE ERA, MITOCHONDRIAL"/>
    <property type="match status" value="1"/>
</dbReference>
<sequence>MKKQEADYKEKAGYVAIIGRPNSGKSTLLNNILGQKVSITSPKPQTTRLPIYAVYEDERGQIIFIDTPGIFGKVSDPVSKKINPRAGQVLKENVDLVIYLVDHTRDRELEENKIIGLLRKIDKPKLLVFNKSDIRAPSFYPHYTFLEDEFNETLKVSALHKHNLNLLIQSIFERLPENDKIIDTSKPRPTPALNLNSKTFIAEIIREKAFLFLRKEIPYSLTAVVDEIADRANRVMYIRARIITNSDRYKKMIIGDKGWMIREIGMAARKELQTATNQKIFLDLTVETNPHWHEALL</sequence>
<dbReference type="PANTHER" id="PTHR42698">
    <property type="entry name" value="GTPASE ERA"/>
    <property type="match status" value="1"/>
</dbReference>
<keyword evidence="6" id="KW-1003">Cell membrane</keyword>
<feature type="region of interest" description="G5" evidence="7">
    <location>
        <begin position="156"/>
        <end position="158"/>
    </location>
</feature>
<keyword evidence="6" id="KW-0690">Ribosome biogenesis</keyword>
<proteinExistence type="inferred from homology"/>
<dbReference type="GO" id="GO:0005829">
    <property type="term" value="C:cytosol"/>
    <property type="evidence" value="ECO:0007669"/>
    <property type="project" value="TreeGrafter"/>
</dbReference>
<dbReference type="SUPFAM" id="SSF54814">
    <property type="entry name" value="Prokaryotic type KH domain (KH-domain type II)"/>
    <property type="match status" value="1"/>
</dbReference>
<keyword evidence="4 6" id="KW-0694">RNA-binding</keyword>
<dbReference type="InterPro" id="IPR005662">
    <property type="entry name" value="GTPase_Era-like"/>
</dbReference>
<dbReference type="PATRIC" id="fig|1618443.3.peg.1477"/>
<dbReference type="SUPFAM" id="SSF52540">
    <property type="entry name" value="P-loop containing nucleoside triphosphate hydrolases"/>
    <property type="match status" value="1"/>
</dbReference>
<dbReference type="PROSITE" id="PS51713">
    <property type="entry name" value="G_ERA"/>
    <property type="match status" value="1"/>
</dbReference>
<dbReference type="PROSITE" id="PS50823">
    <property type="entry name" value="KH_TYPE_2"/>
    <property type="match status" value="1"/>
</dbReference>
<evidence type="ECO:0000313" key="11">
    <source>
        <dbReference type="EMBL" id="KKS96124.1"/>
    </source>
</evidence>
<feature type="region of interest" description="G4" evidence="7">
    <location>
        <begin position="130"/>
        <end position="133"/>
    </location>
</feature>
<dbReference type="CDD" id="cd22534">
    <property type="entry name" value="KH-II_Era"/>
    <property type="match status" value="1"/>
</dbReference>
<dbReference type="NCBIfam" id="TIGR00231">
    <property type="entry name" value="small_GTP"/>
    <property type="match status" value="1"/>
</dbReference>
<evidence type="ECO:0000256" key="4">
    <source>
        <dbReference type="ARBA" id="ARBA00022884"/>
    </source>
</evidence>
<comment type="subunit">
    <text evidence="6">Monomer.</text>
</comment>
<feature type="region of interest" description="G3" evidence="7">
    <location>
        <begin position="66"/>
        <end position="69"/>
    </location>
</feature>
<evidence type="ECO:0000256" key="1">
    <source>
        <dbReference type="ARBA" id="ARBA00007921"/>
    </source>
</evidence>
<name>A0A0G1DEU0_9BACT</name>
<evidence type="ECO:0000259" key="10">
    <source>
        <dbReference type="PROSITE" id="PS51713"/>
    </source>
</evidence>
<keyword evidence="6" id="KW-0963">Cytoplasm</keyword>
<dbReference type="CDD" id="cd04163">
    <property type="entry name" value="Era"/>
    <property type="match status" value="1"/>
</dbReference>
<dbReference type="GO" id="GO:0005886">
    <property type="term" value="C:plasma membrane"/>
    <property type="evidence" value="ECO:0007669"/>
    <property type="project" value="UniProtKB-SubCell"/>
</dbReference>
<dbReference type="InterPro" id="IPR004044">
    <property type="entry name" value="KH_dom_type_2"/>
</dbReference>
<gene>
    <name evidence="6" type="primary">era</name>
    <name evidence="11" type="ORF">UV73_C0012G0152</name>
</gene>
<dbReference type="GO" id="GO:0000028">
    <property type="term" value="P:ribosomal small subunit assembly"/>
    <property type="evidence" value="ECO:0007669"/>
    <property type="project" value="TreeGrafter"/>
</dbReference>
<feature type="binding site" evidence="6">
    <location>
        <begin position="130"/>
        <end position="133"/>
    </location>
    <ligand>
        <name>GTP</name>
        <dbReference type="ChEBI" id="CHEBI:37565"/>
    </ligand>
</feature>
<dbReference type="GO" id="GO:0005525">
    <property type="term" value="F:GTP binding"/>
    <property type="evidence" value="ECO:0007669"/>
    <property type="project" value="UniProtKB-UniRule"/>
</dbReference>
<dbReference type="Gene3D" id="3.30.300.20">
    <property type="match status" value="1"/>
</dbReference>
<comment type="function">
    <text evidence="6">An essential GTPase that binds both GDP and GTP, with rapid nucleotide exchange. Plays a role in 16S rRNA processing and 30S ribosomal subunit biogenesis and possibly also in cell cycle regulation and energy metabolism.</text>
</comment>
<feature type="binding site" evidence="6">
    <location>
        <begin position="19"/>
        <end position="26"/>
    </location>
    <ligand>
        <name>GTP</name>
        <dbReference type="ChEBI" id="CHEBI:37565"/>
    </ligand>
</feature>
<protein>
    <recommendedName>
        <fullName evidence="2 6">GTPase Era</fullName>
    </recommendedName>
</protein>
<accession>A0A0G1DEU0</accession>
<dbReference type="Proteomes" id="UP000034894">
    <property type="component" value="Unassembled WGS sequence"/>
</dbReference>
<evidence type="ECO:0000259" key="9">
    <source>
        <dbReference type="PROSITE" id="PS50823"/>
    </source>
</evidence>
<dbReference type="InterPro" id="IPR009019">
    <property type="entry name" value="KH_sf_prok-type"/>
</dbReference>
<dbReference type="GO" id="GO:0070181">
    <property type="term" value="F:small ribosomal subunit rRNA binding"/>
    <property type="evidence" value="ECO:0007669"/>
    <property type="project" value="UniProtKB-UniRule"/>
</dbReference>
<feature type="domain" description="Era-type G" evidence="10">
    <location>
        <begin position="11"/>
        <end position="177"/>
    </location>
</feature>
<evidence type="ECO:0000256" key="3">
    <source>
        <dbReference type="ARBA" id="ARBA00022741"/>
    </source>
</evidence>
<dbReference type="PRINTS" id="PR00326">
    <property type="entry name" value="GTP1OBG"/>
</dbReference>
<dbReference type="HAMAP" id="MF_00367">
    <property type="entry name" value="GTPase_Era"/>
    <property type="match status" value="1"/>
</dbReference>
<feature type="region of interest" description="G1" evidence="7">
    <location>
        <begin position="19"/>
        <end position="26"/>
    </location>
</feature>
<dbReference type="GO" id="GO:0003924">
    <property type="term" value="F:GTPase activity"/>
    <property type="evidence" value="ECO:0007669"/>
    <property type="project" value="UniProtKB-UniRule"/>
</dbReference>
<feature type="domain" description="KH type-2" evidence="9">
    <location>
        <begin position="213"/>
        <end position="290"/>
    </location>
</feature>
<keyword evidence="6" id="KW-0699">rRNA-binding</keyword>
<dbReference type="STRING" id="1618443.UV73_C0012G0152"/>
<evidence type="ECO:0000256" key="7">
    <source>
        <dbReference type="PROSITE-ProRule" id="PRU01050"/>
    </source>
</evidence>
<dbReference type="Pfam" id="PF01926">
    <property type="entry name" value="MMR_HSR1"/>
    <property type="match status" value="1"/>
</dbReference>
<evidence type="ECO:0000313" key="12">
    <source>
        <dbReference type="Proteomes" id="UP000034894"/>
    </source>
</evidence>
<dbReference type="Gene3D" id="3.40.50.300">
    <property type="entry name" value="P-loop containing nucleotide triphosphate hydrolases"/>
    <property type="match status" value="1"/>
</dbReference>
<dbReference type="Pfam" id="PF07650">
    <property type="entry name" value="KH_2"/>
    <property type="match status" value="1"/>
</dbReference>